<dbReference type="EMBL" id="CAEX01001510">
    <property type="protein sequence ID" value="CCD18605.1"/>
    <property type="molecule type" value="Genomic_DNA"/>
</dbReference>
<dbReference type="Proteomes" id="UP000009027">
    <property type="component" value="Unassembled WGS sequence"/>
</dbReference>
<feature type="region of interest" description="Disordered" evidence="1">
    <location>
        <begin position="49"/>
        <end position="240"/>
    </location>
</feature>
<proteinExistence type="predicted"/>
<dbReference type="AlphaFoldDB" id="F9WM54"/>
<feature type="compositionally biased region" description="Basic and acidic residues" evidence="1">
    <location>
        <begin position="88"/>
        <end position="97"/>
    </location>
</feature>
<organism evidence="2 3">
    <name type="scientific">Trypanosoma vivax (strain Y486)</name>
    <dbReference type="NCBI Taxonomy" id="1055687"/>
    <lineage>
        <taxon>Eukaryota</taxon>
        <taxon>Discoba</taxon>
        <taxon>Euglenozoa</taxon>
        <taxon>Kinetoplastea</taxon>
        <taxon>Metakinetoplastina</taxon>
        <taxon>Trypanosomatida</taxon>
        <taxon>Trypanosomatidae</taxon>
        <taxon>Trypanosoma</taxon>
        <taxon>Duttonella</taxon>
    </lineage>
</organism>
<feature type="compositionally biased region" description="Basic and acidic residues" evidence="1">
    <location>
        <begin position="196"/>
        <end position="214"/>
    </location>
</feature>
<protein>
    <submittedName>
        <fullName evidence="2">Uncharacterized protein</fullName>
    </submittedName>
</protein>
<keyword evidence="3" id="KW-1185">Reference proteome</keyword>
<evidence type="ECO:0000313" key="2">
    <source>
        <dbReference type="EMBL" id="CCD18605.1"/>
    </source>
</evidence>
<sequence length="240" mass="27176">MQLAHGDAAAHCLRDACSGCATAHESSNRQVANCIRPTCETLWQRGRAQRNENQKWHTTGQHARTETKGVDRHANKRHQKKGRRKAKEKTTEKEHSTETLNTTRGKRRSNTGTQQLASRKRTTSLADRAECGPTRTRRQTRCTHTCHSHKEGASTACARQGHGTAGVPADARERRASHTQLKRTHLANNQRHASTWHHDATKKPCHERGEDGHTQETSQQGRRAHARQHKGRLKRTEHPR</sequence>
<feature type="compositionally biased region" description="Basic residues" evidence="1">
    <location>
        <begin position="74"/>
        <end position="87"/>
    </location>
</feature>
<name>F9WM54_TRYVY</name>
<feature type="compositionally biased region" description="Basic residues" evidence="1">
    <location>
        <begin position="222"/>
        <end position="233"/>
    </location>
</feature>
<evidence type="ECO:0000313" key="3">
    <source>
        <dbReference type="Proteomes" id="UP000009027"/>
    </source>
</evidence>
<dbReference type="VEuPathDB" id="TriTrypDB:TvY486_0013020"/>
<evidence type="ECO:0000256" key="1">
    <source>
        <dbReference type="SAM" id="MobiDB-lite"/>
    </source>
</evidence>
<accession>F9WM54</accession>
<gene>
    <name evidence="2" type="ORF">TvY486_0013020</name>
</gene>
<feature type="compositionally biased region" description="Basic residues" evidence="1">
    <location>
        <begin position="135"/>
        <end position="147"/>
    </location>
</feature>
<reference evidence="2 3" key="1">
    <citation type="journal article" date="2012" name="Proc. Natl. Acad. Sci. U.S.A.">
        <title>Antigenic diversity is generated by distinct evolutionary mechanisms in African trypanosome species.</title>
        <authorList>
            <person name="Jackson A.P."/>
            <person name="Berry A."/>
            <person name="Aslett M."/>
            <person name="Allison H.C."/>
            <person name="Burton P."/>
            <person name="Vavrova-Anderson J."/>
            <person name="Brown R."/>
            <person name="Browne H."/>
            <person name="Corton N."/>
            <person name="Hauser H."/>
            <person name="Gamble J."/>
            <person name="Gilderthorp R."/>
            <person name="Marcello L."/>
            <person name="McQuillan J."/>
            <person name="Otto T.D."/>
            <person name="Quail M.A."/>
            <person name="Sanders M.J."/>
            <person name="van Tonder A."/>
            <person name="Ginger M.L."/>
            <person name="Field M.C."/>
            <person name="Barry J.D."/>
            <person name="Hertz-Fowler C."/>
            <person name="Berriman M."/>
        </authorList>
    </citation>
    <scope>NUCLEOTIDE SEQUENCE</scope>
    <source>
        <strain evidence="2 3">Y486</strain>
    </source>
</reference>
<feature type="compositionally biased region" description="Basic and acidic residues" evidence="1">
    <location>
        <begin position="63"/>
        <end position="73"/>
    </location>
</feature>